<proteinExistence type="predicted"/>
<evidence type="ECO:0000313" key="1">
    <source>
        <dbReference type="EMBL" id="GGM63018.1"/>
    </source>
</evidence>
<accession>A0A917U9S3</accession>
<comment type="caution">
    <text evidence="1">The sequence shown here is derived from an EMBL/GenBank/DDBJ whole genome shotgun (WGS) entry which is preliminary data.</text>
</comment>
<dbReference type="EMBL" id="BMPI01000047">
    <property type="protein sequence ID" value="GGM63018.1"/>
    <property type="molecule type" value="Genomic_DNA"/>
</dbReference>
<keyword evidence="2" id="KW-1185">Reference proteome</keyword>
<dbReference type="AlphaFoldDB" id="A0A917U9S3"/>
<gene>
    <name evidence="1" type="ORF">GCM10007977_075760</name>
</gene>
<evidence type="ECO:0000313" key="2">
    <source>
        <dbReference type="Proteomes" id="UP000642070"/>
    </source>
</evidence>
<reference evidence="1" key="2">
    <citation type="submission" date="2020-09" db="EMBL/GenBank/DDBJ databases">
        <authorList>
            <person name="Sun Q."/>
            <person name="Ohkuma M."/>
        </authorList>
    </citation>
    <scope>NUCLEOTIDE SEQUENCE</scope>
    <source>
        <strain evidence="1">JCM 19831</strain>
    </source>
</reference>
<name>A0A917U9S3_9ACTN</name>
<reference evidence="1" key="1">
    <citation type="journal article" date="2014" name="Int. J. Syst. Evol. Microbiol.">
        <title>Complete genome sequence of Corynebacterium casei LMG S-19264T (=DSM 44701T), isolated from a smear-ripened cheese.</title>
        <authorList>
            <consortium name="US DOE Joint Genome Institute (JGI-PGF)"/>
            <person name="Walter F."/>
            <person name="Albersmeier A."/>
            <person name="Kalinowski J."/>
            <person name="Ruckert C."/>
        </authorList>
    </citation>
    <scope>NUCLEOTIDE SEQUENCE</scope>
    <source>
        <strain evidence="1">JCM 19831</strain>
    </source>
</reference>
<dbReference type="RefSeq" id="WP_190254851.1">
    <property type="nucleotide sequence ID" value="NZ_BMPI01000047.1"/>
</dbReference>
<dbReference type="Proteomes" id="UP000642070">
    <property type="component" value="Unassembled WGS sequence"/>
</dbReference>
<sequence>MRDDAEILELIRRGPEVTALLWDVCEFDLERAGYYSPVRLSSGLPLEGVAGDYTGGAFFLCGEPSPSRPVLYASSEGEAGVIGRDLAAALAVTIGLPS</sequence>
<organism evidence="1 2">
    <name type="scientific">Dactylosporangium sucinum</name>
    <dbReference type="NCBI Taxonomy" id="1424081"/>
    <lineage>
        <taxon>Bacteria</taxon>
        <taxon>Bacillati</taxon>
        <taxon>Actinomycetota</taxon>
        <taxon>Actinomycetes</taxon>
        <taxon>Micromonosporales</taxon>
        <taxon>Micromonosporaceae</taxon>
        <taxon>Dactylosporangium</taxon>
    </lineage>
</organism>
<protein>
    <submittedName>
        <fullName evidence="1">Uncharacterized protein</fullName>
    </submittedName>
</protein>